<proteinExistence type="predicted"/>
<protein>
    <submittedName>
        <fullName evidence="1">Uncharacterized protein</fullName>
    </submittedName>
</protein>
<comment type="caution">
    <text evidence="1">The sequence shown here is derived from an EMBL/GenBank/DDBJ whole genome shotgun (WGS) entry which is preliminary data.</text>
</comment>
<accession>A0ABQ9GMG9</accession>
<sequence length="177" mass="19489">MGHLMGVAPRDTLLTSSEVVTVLRVPRDGNSLFAALAHQLKLNPIGSAEHIEDTETLRTAVWLELVRNFSDYTELVHRSVQLYQGHYLDFPSTEEKVDAYLRDLDTPGFPGGAEVIQATANLAGVDVVLYQERGDAYLVESSADEADRAIAIVQRVLLGVDGRPHIFYDSVIGVQQI</sequence>
<dbReference type="Gene3D" id="3.90.70.80">
    <property type="match status" value="1"/>
</dbReference>
<evidence type="ECO:0000313" key="2">
    <source>
        <dbReference type="Proteomes" id="UP001159363"/>
    </source>
</evidence>
<dbReference type="SUPFAM" id="SSF54001">
    <property type="entry name" value="Cysteine proteinases"/>
    <property type="match status" value="1"/>
</dbReference>
<organism evidence="1 2">
    <name type="scientific">Dryococelus australis</name>
    <dbReference type="NCBI Taxonomy" id="614101"/>
    <lineage>
        <taxon>Eukaryota</taxon>
        <taxon>Metazoa</taxon>
        <taxon>Ecdysozoa</taxon>
        <taxon>Arthropoda</taxon>
        <taxon>Hexapoda</taxon>
        <taxon>Insecta</taxon>
        <taxon>Pterygota</taxon>
        <taxon>Neoptera</taxon>
        <taxon>Polyneoptera</taxon>
        <taxon>Phasmatodea</taxon>
        <taxon>Verophasmatodea</taxon>
        <taxon>Anareolatae</taxon>
        <taxon>Phasmatidae</taxon>
        <taxon>Eurycanthinae</taxon>
        <taxon>Dryococelus</taxon>
    </lineage>
</organism>
<dbReference type="Proteomes" id="UP001159363">
    <property type="component" value="Chromosome 10"/>
</dbReference>
<keyword evidence="2" id="KW-1185">Reference proteome</keyword>
<name>A0ABQ9GMG9_9NEOP</name>
<reference evidence="1 2" key="1">
    <citation type="submission" date="2023-02" db="EMBL/GenBank/DDBJ databases">
        <title>LHISI_Scaffold_Assembly.</title>
        <authorList>
            <person name="Stuart O.P."/>
            <person name="Cleave R."/>
            <person name="Magrath M.J.L."/>
            <person name="Mikheyev A.S."/>
        </authorList>
    </citation>
    <scope>NUCLEOTIDE SEQUENCE [LARGE SCALE GENOMIC DNA]</scope>
    <source>
        <strain evidence="1">Daus_M_001</strain>
        <tissue evidence="1">Leg muscle</tissue>
    </source>
</reference>
<dbReference type="EMBL" id="JARBHB010000011">
    <property type="protein sequence ID" value="KAJ8873225.1"/>
    <property type="molecule type" value="Genomic_DNA"/>
</dbReference>
<dbReference type="InterPro" id="IPR038765">
    <property type="entry name" value="Papain-like_cys_pep_sf"/>
</dbReference>
<dbReference type="CDD" id="cd22744">
    <property type="entry name" value="OTU"/>
    <property type="match status" value="1"/>
</dbReference>
<evidence type="ECO:0000313" key="1">
    <source>
        <dbReference type="EMBL" id="KAJ8873225.1"/>
    </source>
</evidence>
<gene>
    <name evidence="1" type="ORF">PR048_026858</name>
</gene>